<evidence type="ECO:0000313" key="2">
    <source>
        <dbReference type="Proteomes" id="UP000178735"/>
    </source>
</evidence>
<protein>
    <submittedName>
        <fullName evidence="1">Uncharacterized protein</fullName>
    </submittedName>
</protein>
<proteinExistence type="predicted"/>
<accession>A0A1F7WDP6</accession>
<gene>
    <name evidence="1" type="ORF">A2008_09825</name>
</gene>
<evidence type="ECO:0000313" key="1">
    <source>
        <dbReference type="EMBL" id="OGM00942.1"/>
    </source>
</evidence>
<comment type="caution">
    <text evidence="1">The sequence shown here is derived from an EMBL/GenBank/DDBJ whole genome shotgun (WGS) entry which is preliminary data.</text>
</comment>
<dbReference type="AlphaFoldDB" id="A0A1F7WDP6"/>
<dbReference type="Proteomes" id="UP000178735">
    <property type="component" value="Unassembled WGS sequence"/>
</dbReference>
<reference evidence="1 2" key="1">
    <citation type="journal article" date="2016" name="Nat. Commun.">
        <title>Thousands of microbial genomes shed light on interconnected biogeochemical processes in an aquifer system.</title>
        <authorList>
            <person name="Anantharaman K."/>
            <person name="Brown C.T."/>
            <person name="Hug L.A."/>
            <person name="Sharon I."/>
            <person name="Castelle C.J."/>
            <person name="Probst A.J."/>
            <person name="Thomas B.C."/>
            <person name="Singh A."/>
            <person name="Wilkins M.J."/>
            <person name="Karaoz U."/>
            <person name="Brodie E.L."/>
            <person name="Williams K.H."/>
            <person name="Hubbard S.S."/>
            <person name="Banfield J.F."/>
        </authorList>
    </citation>
    <scope>NUCLEOTIDE SEQUENCE [LARGE SCALE GENOMIC DNA]</scope>
</reference>
<organism evidence="1 2">
    <name type="scientific">Candidatus Wallbacteria bacterium GWC2_49_35</name>
    <dbReference type="NCBI Taxonomy" id="1817813"/>
    <lineage>
        <taxon>Bacteria</taxon>
        <taxon>Candidatus Walliibacteriota</taxon>
    </lineage>
</organism>
<sequence length="63" mass="7088">MKESTRQTGAHYYNIRAVENVSDFGRNMILKGSIAADDGENGGGKFIKTLYEIRPAYFVSRDK</sequence>
<dbReference type="EMBL" id="MGFH01000246">
    <property type="protein sequence ID" value="OGM00942.1"/>
    <property type="molecule type" value="Genomic_DNA"/>
</dbReference>
<name>A0A1F7WDP6_9BACT</name>